<proteinExistence type="predicted"/>
<reference evidence="1 2" key="1">
    <citation type="submission" date="2020-04" db="EMBL/GenBank/DDBJ databases">
        <authorList>
            <person name="De Canck E."/>
        </authorList>
    </citation>
    <scope>NUCLEOTIDE SEQUENCE [LARGE SCALE GENOMIC DNA]</scope>
    <source>
        <strain evidence="1 2">LMG 3328</strain>
    </source>
</reference>
<dbReference type="Proteomes" id="UP000494122">
    <property type="component" value="Unassembled WGS sequence"/>
</dbReference>
<evidence type="ECO:0008006" key="3">
    <source>
        <dbReference type="Google" id="ProtNLM"/>
    </source>
</evidence>
<evidence type="ECO:0000313" key="2">
    <source>
        <dbReference type="Proteomes" id="UP000494122"/>
    </source>
</evidence>
<dbReference type="RefSeq" id="WP_232734950.1">
    <property type="nucleotide sequence ID" value="NZ_CADILE010000018.1"/>
</dbReference>
<dbReference type="AlphaFoldDB" id="A0A6S7EQB1"/>
<evidence type="ECO:0000313" key="1">
    <source>
        <dbReference type="EMBL" id="CAB3916097.1"/>
    </source>
</evidence>
<dbReference type="PANTHER" id="PTHR39166:SF1">
    <property type="entry name" value="BLL1166 PROTEIN"/>
    <property type="match status" value="1"/>
</dbReference>
<dbReference type="Pfam" id="PF06042">
    <property type="entry name" value="NTP_transf_6"/>
    <property type="match status" value="1"/>
</dbReference>
<sequence>MAAPEPHASPLEAPHAERLRALVRDHAPLMRWLRAARDCGLTDWCLGAGVVRTLVWNHLHDLPPDSHAPADVDFVYFDAADLTAEREAAIAHRLRGAAPDAPWEVVNQARVHLWRRDGGMAPPPLASLAAGIATWPETATCIGVSLDADDRLRILAPHGLDDLFNLVLRPSPGLRDPALYAQRLLAKRYTDKWPRLRVLPSPLS</sequence>
<organism evidence="1 2">
    <name type="scientific">Achromobacter ruhlandii</name>
    <dbReference type="NCBI Taxonomy" id="72557"/>
    <lineage>
        <taxon>Bacteria</taxon>
        <taxon>Pseudomonadati</taxon>
        <taxon>Pseudomonadota</taxon>
        <taxon>Betaproteobacteria</taxon>
        <taxon>Burkholderiales</taxon>
        <taxon>Alcaligenaceae</taxon>
        <taxon>Achromobacter</taxon>
    </lineage>
</organism>
<gene>
    <name evidence="1" type="ORF">LMG3328_05074</name>
</gene>
<protein>
    <recommendedName>
        <fullName evidence="3">Nucleotidyltransferase family protein</fullName>
    </recommendedName>
</protein>
<dbReference type="EMBL" id="CADILE010000018">
    <property type="protein sequence ID" value="CAB3916097.1"/>
    <property type="molecule type" value="Genomic_DNA"/>
</dbReference>
<accession>A0A6S7EQB1</accession>
<dbReference type="InterPro" id="IPR009267">
    <property type="entry name" value="NTP_transf_6"/>
</dbReference>
<name>A0A6S7EQB1_9BURK</name>
<dbReference type="PANTHER" id="PTHR39166">
    <property type="entry name" value="BLL1166 PROTEIN"/>
    <property type="match status" value="1"/>
</dbReference>